<dbReference type="InterPro" id="IPR011009">
    <property type="entry name" value="Kinase-like_dom_sf"/>
</dbReference>
<dbReference type="AlphaFoldDB" id="H1XZK6"/>
<dbReference type="HOGENOM" id="CLU_006533_9_3_10"/>
<gene>
    <name evidence="7" type="ORF">Mucpa_2535</name>
</gene>
<dbReference type="InterPro" id="IPR034646">
    <property type="entry name" value="ADCK3_dom"/>
</dbReference>
<evidence type="ECO:0000256" key="3">
    <source>
        <dbReference type="ARBA" id="ARBA00022741"/>
    </source>
</evidence>
<dbReference type="Gene3D" id="1.10.510.10">
    <property type="entry name" value="Transferase(Phosphotransferase) domain 1"/>
    <property type="match status" value="1"/>
</dbReference>
<dbReference type="GO" id="GO:0005524">
    <property type="term" value="F:ATP binding"/>
    <property type="evidence" value="ECO:0007669"/>
    <property type="project" value="UniProtKB-KW"/>
</dbReference>
<keyword evidence="2" id="KW-0808">Transferase</keyword>
<organism evidence="7 8">
    <name type="scientific">Mucilaginibacter paludis DSM 18603</name>
    <dbReference type="NCBI Taxonomy" id="714943"/>
    <lineage>
        <taxon>Bacteria</taxon>
        <taxon>Pseudomonadati</taxon>
        <taxon>Bacteroidota</taxon>
        <taxon>Sphingobacteriia</taxon>
        <taxon>Sphingobacteriales</taxon>
        <taxon>Sphingobacteriaceae</taxon>
        <taxon>Mucilaginibacter</taxon>
    </lineage>
</organism>
<dbReference type="PROSITE" id="PS50011">
    <property type="entry name" value="PROTEIN_KINASE_DOM"/>
    <property type="match status" value="1"/>
</dbReference>
<accession>H1XZK6</accession>
<feature type="region of interest" description="Disordered" evidence="5">
    <location>
        <begin position="1"/>
        <end position="21"/>
    </location>
</feature>
<dbReference type="PANTHER" id="PTHR43851">
    <property type="match status" value="1"/>
</dbReference>
<evidence type="ECO:0000259" key="6">
    <source>
        <dbReference type="PROSITE" id="PS50011"/>
    </source>
</evidence>
<dbReference type="eggNOG" id="COG0661">
    <property type="taxonomic scope" value="Bacteria"/>
</dbReference>
<dbReference type="InterPro" id="IPR051409">
    <property type="entry name" value="Atypical_kinase_ADCK"/>
</dbReference>
<protein>
    <submittedName>
        <fullName evidence="7">ABC-1 domain-containing protein</fullName>
    </submittedName>
</protein>
<proteinExistence type="inferred from homology"/>
<keyword evidence="8" id="KW-1185">Reference proteome</keyword>
<dbReference type="CDD" id="cd13970">
    <property type="entry name" value="ABC1_ADCK3"/>
    <property type="match status" value="1"/>
</dbReference>
<dbReference type="PANTHER" id="PTHR43851:SF3">
    <property type="entry name" value="COENZYME Q8"/>
    <property type="match status" value="1"/>
</dbReference>
<dbReference type="EMBL" id="CM001403">
    <property type="protein sequence ID" value="EHQ26650.1"/>
    <property type="molecule type" value="Genomic_DNA"/>
</dbReference>
<evidence type="ECO:0000256" key="1">
    <source>
        <dbReference type="ARBA" id="ARBA00009670"/>
    </source>
</evidence>
<name>H1XZK6_9SPHI</name>
<reference evidence="7" key="1">
    <citation type="submission" date="2011-09" db="EMBL/GenBank/DDBJ databases">
        <title>The permanent draft genome of Mucilaginibacter paludis DSM 18603.</title>
        <authorList>
            <consortium name="US DOE Joint Genome Institute (JGI-PGF)"/>
            <person name="Lucas S."/>
            <person name="Han J."/>
            <person name="Lapidus A."/>
            <person name="Bruce D."/>
            <person name="Goodwin L."/>
            <person name="Pitluck S."/>
            <person name="Peters L."/>
            <person name="Kyrpides N."/>
            <person name="Mavromatis K."/>
            <person name="Ivanova N."/>
            <person name="Mikhailova N."/>
            <person name="Held B."/>
            <person name="Detter J.C."/>
            <person name="Tapia R."/>
            <person name="Han C."/>
            <person name="Land M."/>
            <person name="Hauser L."/>
            <person name="Markowitz V."/>
            <person name="Cheng J.-F."/>
            <person name="Hugenholtz P."/>
            <person name="Woyke T."/>
            <person name="Wu D."/>
            <person name="Tindall B."/>
            <person name="Brambilla E."/>
            <person name="Klenk H.-P."/>
            <person name="Eisen J.A."/>
        </authorList>
    </citation>
    <scope>NUCLEOTIDE SEQUENCE [LARGE SCALE GENOMIC DNA]</scope>
    <source>
        <strain evidence="7">DSM 18603</strain>
    </source>
</reference>
<evidence type="ECO:0000256" key="2">
    <source>
        <dbReference type="ARBA" id="ARBA00022679"/>
    </source>
</evidence>
<evidence type="ECO:0000313" key="7">
    <source>
        <dbReference type="EMBL" id="EHQ26650.1"/>
    </source>
</evidence>
<dbReference type="Proteomes" id="UP000002774">
    <property type="component" value="Chromosome"/>
</dbReference>
<dbReference type="RefSeq" id="WP_008506774.1">
    <property type="nucleotide sequence ID" value="NZ_CM001403.1"/>
</dbReference>
<sequence>MAPKKNMSEQPKEQNSIPTTKVQRSAKFVTTGFKIGGNYIKHYSKKLFNPDLNKDELNQDNASDIYESLSELKGSALKVAQMLSMDKNLLPKAYTDKFSLSQYNAPPLSGPLIVQTFKKLFGKSPEQIYDKFELKSTNAASIGQVHRAELNGKKLAVKIQYPGVGDSISSDLKLVKPFAFRLLGMSERELDIYMNEVEERLVEETDYELEVRRSIQFSEACANLDNLVFPEYFPELSRKRVITMSWIEGMHLKEFLQTNPSQELRNTIGQAMWDFYNFQQHELRAVHADPHPGNFLITPDGKLGIIDFGCIKEMPDDFYYPFFSTTSTDLLENKEETIKAFRQLEMIHAKDNPQQVEFYYTQYKEMIGLFAKPYMTGKFDFGENEFFDNLYSFGEKIARMPEFKQARGVKHFIYVNRTNFGLYNILHELKAQVNTDTFKPHVLLAY</sequence>
<dbReference type="Pfam" id="PF03109">
    <property type="entry name" value="ABC1"/>
    <property type="match status" value="1"/>
</dbReference>
<comment type="similarity">
    <text evidence="1">Belongs to the protein kinase superfamily. ADCK protein kinase family.</text>
</comment>
<feature type="compositionally biased region" description="Basic and acidic residues" evidence="5">
    <location>
        <begin position="1"/>
        <end position="12"/>
    </location>
</feature>
<keyword evidence="3" id="KW-0547">Nucleotide-binding</keyword>
<dbReference type="SUPFAM" id="SSF56112">
    <property type="entry name" value="Protein kinase-like (PK-like)"/>
    <property type="match status" value="1"/>
</dbReference>
<dbReference type="InterPro" id="IPR004147">
    <property type="entry name" value="ABC1_dom"/>
</dbReference>
<evidence type="ECO:0000313" key="8">
    <source>
        <dbReference type="Proteomes" id="UP000002774"/>
    </source>
</evidence>
<evidence type="ECO:0000256" key="5">
    <source>
        <dbReference type="SAM" id="MobiDB-lite"/>
    </source>
</evidence>
<feature type="domain" description="Protein kinase" evidence="6">
    <location>
        <begin position="131"/>
        <end position="446"/>
    </location>
</feature>
<dbReference type="STRING" id="714943.Mucpa_2535"/>
<evidence type="ECO:0000256" key="4">
    <source>
        <dbReference type="ARBA" id="ARBA00022840"/>
    </source>
</evidence>
<keyword evidence="4" id="KW-0067">ATP-binding</keyword>
<dbReference type="GO" id="GO:0004672">
    <property type="term" value="F:protein kinase activity"/>
    <property type="evidence" value="ECO:0007669"/>
    <property type="project" value="InterPro"/>
</dbReference>
<dbReference type="InterPro" id="IPR000719">
    <property type="entry name" value="Prot_kinase_dom"/>
</dbReference>